<name>A0A229ULP0_9BACL</name>
<feature type="domain" description="Signal transduction histidine kinase 5TM receptor LytS transmembrane region" evidence="14">
    <location>
        <begin position="35"/>
        <end position="206"/>
    </location>
</feature>
<reference evidence="15 16" key="1">
    <citation type="submission" date="2017-07" db="EMBL/GenBank/DDBJ databases">
        <title>Genome sequencing and assembly of Paenibacillus rigui.</title>
        <authorList>
            <person name="Mayilraj S."/>
        </authorList>
    </citation>
    <scope>NUCLEOTIDE SEQUENCE [LARGE SCALE GENOMIC DNA]</scope>
    <source>
        <strain evidence="15 16">JCM 16352</strain>
    </source>
</reference>
<keyword evidence="6 15" id="KW-0418">Kinase</keyword>
<keyword evidence="2" id="KW-1003">Cell membrane</keyword>
<proteinExistence type="predicted"/>
<keyword evidence="4 11" id="KW-0812">Transmembrane</keyword>
<dbReference type="SUPFAM" id="SSF55874">
    <property type="entry name" value="ATPase domain of HSP90 chaperone/DNA topoisomerase II/histidine kinase"/>
    <property type="match status" value="1"/>
</dbReference>
<dbReference type="InterPro" id="IPR036890">
    <property type="entry name" value="HATPase_C_sf"/>
</dbReference>
<comment type="caution">
    <text evidence="15">The sequence shown here is derived from an EMBL/GenBank/DDBJ whole genome shotgun (WGS) entry which is preliminary data.</text>
</comment>
<keyword evidence="16" id="KW-1185">Reference proteome</keyword>
<protein>
    <submittedName>
        <fullName evidence="15">Histidine kinase</fullName>
    </submittedName>
</protein>
<evidence type="ECO:0000313" key="15">
    <source>
        <dbReference type="EMBL" id="OXM84205.1"/>
    </source>
</evidence>
<dbReference type="EMBL" id="NMQW01000033">
    <property type="protein sequence ID" value="OXM84205.1"/>
    <property type="molecule type" value="Genomic_DNA"/>
</dbReference>
<keyword evidence="3" id="KW-0808">Transferase</keyword>
<feature type="transmembrane region" description="Helical" evidence="11">
    <location>
        <begin position="41"/>
        <end position="67"/>
    </location>
</feature>
<feature type="transmembrane region" description="Helical" evidence="11">
    <location>
        <begin position="154"/>
        <end position="174"/>
    </location>
</feature>
<evidence type="ECO:0000256" key="6">
    <source>
        <dbReference type="ARBA" id="ARBA00022777"/>
    </source>
</evidence>
<keyword evidence="9" id="KW-0902">Two-component regulatory system</keyword>
<dbReference type="InterPro" id="IPR050640">
    <property type="entry name" value="Bact_2-comp_sensor_kinase"/>
</dbReference>
<evidence type="ECO:0000256" key="4">
    <source>
        <dbReference type="ARBA" id="ARBA00022692"/>
    </source>
</evidence>
<dbReference type="Proteomes" id="UP000215509">
    <property type="component" value="Unassembled WGS sequence"/>
</dbReference>
<gene>
    <name evidence="15" type="ORF">CF651_20680</name>
</gene>
<dbReference type="GO" id="GO:0000155">
    <property type="term" value="F:phosphorelay sensor kinase activity"/>
    <property type="evidence" value="ECO:0007669"/>
    <property type="project" value="InterPro"/>
</dbReference>
<dbReference type="InterPro" id="IPR010559">
    <property type="entry name" value="Sig_transdc_His_kin_internal"/>
</dbReference>
<keyword evidence="10 11" id="KW-0472">Membrane</keyword>
<organism evidence="15 16">
    <name type="scientific">Paenibacillus rigui</name>
    <dbReference type="NCBI Taxonomy" id="554312"/>
    <lineage>
        <taxon>Bacteria</taxon>
        <taxon>Bacillati</taxon>
        <taxon>Bacillota</taxon>
        <taxon>Bacilli</taxon>
        <taxon>Bacillales</taxon>
        <taxon>Paenibacillaceae</taxon>
        <taxon>Paenibacillus</taxon>
    </lineage>
</organism>
<evidence type="ECO:0000256" key="1">
    <source>
        <dbReference type="ARBA" id="ARBA00004651"/>
    </source>
</evidence>
<feature type="transmembrane region" description="Helical" evidence="11">
    <location>
        <begin position="88"/>
        <end position="112"/>
    </location>
</feature>
<evidence type="ECO:0000256" key="8">
    <source>
        <dbReference type="ARBA" id="ARBA00022989"/>
    </source>
</evidence>
<evidence type="ECO:0000256" key="3">
    <source>
        <dbReference type="ARBA" id="ARBA00022679"/>
    </source>
</evidence>
<keyword evidence="7" id="KW-0067">ATP-binding</keyword>
<evidence type="ECO:0000256" key="2">
    <source>
        <dbReference type="ARBA" id="ARBA00022475"/>
    </source>
</evidence>
<dbReference type="InterPro" id="IPR003594">
    <property type="entry name" value="HATPase_dom"/>
</dbReference>
<dbReference type="Pfam" id="PF07694">
    <property type="entry name" value="5TM-5TMR_LYT"/>
    <property type="match status" value="1"/>
</dbReference>
<dbReference type="OrthoDB" id="9776552at2"/>
<evidence type="ECO:0000259" key="13">
    <source>
        <dbReference type="Pfam" id="PF06580"/>
    </source>
</evidence>
<evidence type="ECO:0000313" key="16">
    <source>
        <dbReference type="Proteomes" id="UP000215509"/>
    </source>
</evidence>
<evidence type="ECO:0000256" key="11">
    <source>
        <dbReference type="SAM" id="Phobius"/>
    </source>
</evidence>
<dbReference type="InterPro" id="IPR011620">
    <property type="entry name" value="Sig_transdc_His_kinase_LytS_TM"/>
</dbReference>
<dbReference type="PANTHER" id="PTHR34220">
    <property type="entry name" value="SENSOR HISTIDINE KINASE YPDA"/>
    <property type="match status" value="1"/>
</dbReference>
<keyword evidence="5" id="KW-0547">Nucleotide-binding</keyword>
<dbReference type="Gene3D" id="3.30.565.10">
    <property type="entry name" value="Histidine kinase-like ATPase, C-terminal domain"/>
    <property type="match status" value="1"/>
</dbReference>
<dbReference type="Pfam" id="PF02518">
    <property type="entry name" value="HATPase_c"/>
    <property type="match status" value="1"/>
</dbReference>
<dbReference type="GO" id="GO:0071555">
    <property type="term" value="P:cell wall organization"/>
    <property type="evidence" value="ECO:0007669"/>
    <property type="project" value="InterPro"/>
</dbReference>
<dbReference type="RefSeq" id="WP_094016777.1">
    <property type="nucleotide sequence ID" value="NZ_NMQW01000033.1"/>
</dbReference>
<feature type="transmembrane region" description="Helical" evidence="11">
    <location>
        <begin position="118"/>
        <end position="142"/>
    </location>
</feature>
<dbReference type="PANTHER" id="PTHR34220:SF7">
    <property type="entry name" value="SENSOR HISTIDINE KINASE YPDA"/>
    <property type="match status" value="1"/>
</dbReference>
<sequence>MLPLMVDMLERVGFLIATAFVFSRSKWMRSYMSYQGDQSNHWRFLVFFSFYSILGTYSGVAVSNFDYKPAPWIGEVSPTAAIANSRTVGVVIAGLLGGVKSGLIVGLVAGIHRYSLGGFVAVACMVAPILQGLLAGLCRNALKKRFRNMSSVKLAFLVGFAAESLQMALILLLARPWEEAISLVSLISVPQVLSNSIGVALFFVLYNTIETEEDRIGNEHANRALHIVDLTLPLWKLEFDKAVHAIAETLLAETKAVGAFFYRNGKEEVREGLKTNYYFDLPIETQNKKQIGQFRLFYERAQDDIPSRRRMLTSLAQLLSQQYAFVEAEKQAQLLADAEIRSLQAQMSPHFLFNVLNTVKSFIRTKPEDARQLVTHLSKWMRNNMNNSSKTLIPIRDELDMVTAYLSLSQARLGERLKVVADIDESVLDRLIPPFTIQPLVENALVHGLKGMGPDRTGTIRVEVQRERSPGGQSRVRITVEDNGIGMETSAHVSRDQDEHAGLALSNIEQRLRYHYGMDKALVIESQPNQGTKISFWVR</sequence>
<dbReference type="Pfam" id="PF06580">
    <property type="entry name" value="His_kinase"/>
    <property type="match status" value="1"/>
</dbReference>
<evidence type="ECO:0000259" key="12">
    <source>
        <dbReference type="Pfam" id="PF02518"/>
    </source>
</evidence>
<dbReference type="GO" id="GO:0005524">
    <property type="term" value="F:ATP binding"/>
    <property type="evidence" value="ECO:0007669"/>
    <property type="project" value="UniProtKB-KW"/>
</dbReference>
<evidence type="ECO:0000256" key="7">
    <source>
        <dbReference type="ARBA" id="ARBA00022840"/>
    </source>
</evidence>
<dbReference type="GO" id="GO:0005886">
    <property type="term" value="C:plasma membrane"/>
    <property type="evidence" value="ECO:0007669"/>
    <property type="project" value="UniProtKB-SubCell"/>
</dbReference>
<feature type="domain" description="Signal transduction histidine kinase internal region" evidence="13">
    <location>
        <begin position="338"/>
        <end position="417"/>
    </location>
</feature>
<feature type="domain" description="Histidine kinase/HSP90-like ATPase" evidence="12">
    <location>
        <begin position="437"/>
        <end position="538"/>
    </location>
</feature>
<dbReference type="AlphaFoldDB" id="A0A229ULP0"/>
<evidence type="ECO:0000256" key="10">
    <source>
        <dbReference type="ARBA" id="ARBA00023136"/>
    </source>
</evidence>
<feature type="transmembrane region" description="Helical" evidence="11">
    <location>
        <begin position="180"/>
        <end position="206"/>
    </location>
</feature>
<evidence type="ECO:0000256" key="5">
    <source>
        <dbReference type="ARBA" id="ARBA00022741"/>
    </source>
</evidence>
<evidence type="ECO:0000256" key="9">
    <source>
        <dbReference type="ARBA" id="ARBA00023012"/>
    </source>
</evidence>
<accession>A0A229ULP0</accession>
<evidence type="ECO:0000259" key="14">
    <source>
        <dbReference type="Pfam" id="PF07694"/>
    </source>
</evidence>
<dbReference type="Gene3D" id="1.10.1760.20">
    <property type="match status" value="1"/>
</dbReference>
<comment type="subcellular location">
    <subcellularLocation>
        <location evidence="1">Cell membrane</location>
        <topology evidence="1">Multi-pass membrane protein</topology>
    </subcellularLocation>
</comment>
<keyword evidence="8 11" id="KW-1133">Transmembrane helix</keyword>